<dbReference type="Gramene" id="CMD094CT">
    <property type="protein sequence ID" value="CMD094CT"/>
    <property type="gene ID" value="CMD094C"/>
</dbReference>
<dbReference type="PANTHER" id="PTHR36397:SF1">
    <property type="entry name" value="OS04G0482900 PROTEIN"/>
    <property type="match status" value="1"/>
</dbReference>
<dbReference type="AlphaFoldDB" id="M1VF65"/>
<dbReference type="RefSeq" id="XP_005535454.1">
    <property type="nucleotide sequence ID" value="XM_005535397.1"/>
</dbReference>
<feature type="region of interest" description="Disordered" evidence="1">
    <location>
        <begin position="50"/>
        <end position="79"/>
    </location>
</feature>
<evidence type="ECO:0000256" key="1">
    <source>
        <dbReference type="SAM" id="MobiDB-lite"/>
    </source>
</evidence>
<name>M1VF65_CYAM1</name>
<accession>M1VF65</accession>
<reference evidence="2 3" key="1">
    <citation type="journal article" date="2004" name="Nature">
        <title>Genome sequence of the ultrasmall unicellular red alga Cyanidioschyzon merolae 10D.</title>
        <authorList>
            <person name="Matsuzaki M."/>
            <person name="Misumi O."/>
            <person name="Shin-i T."/>
            <person name="Maruyama S."/>
            <person name="Takahara M."/>
            <person name="Miyagishima S."/>
            <person name="Mori T."/>
            <person name="Nishida K."/>
            <person name="Yagisawa F."/>
            <person name="Nishida K."/>
            <person name="Yoshida Y."/>
            <person name="Nishimura Y."/>
            <person name="Nakao S."/>
            <person name="Kobayashi T."/>
            <person name="Momoyama Y."/>
            <person name="Higashiyama T."/>
            <person name="Minoda A."/>
            <person name="Sano M."/>
            <person name="Nomoto H."/>
            <person name="Oishi K."/>
            <person name="Hayashi H."/>
            <person name="Ohta F."/>
            <person name="Nishizaka S."/>
            <person name="Haga S."/>
            <person name="Miura S."/>
            <person name="Morishita T."/>
            <person name="Kabeya Y."/>
            <person name="Terasawa K."/>
            <person name="Suzuki Y."/>
            <person name="Ishii Y."/>
            <person name="Asakawa S."/>
            <person name="Takano H."/>
            <person name="Ohta N."/>
            <person name="Kuroiwa H."/>
            <person name="Tanaka K."/>
            <person name="Shimizu N."/>
            <person name="Sugano S."/>
            <person name="Sato N."/>
            <person name="Nozaki H."/>
            <person name="Ogasawara N."/>
            <person name="Kohara Y."/>
            <person name="Kuroiwa T."/>
        </authorList>
    </citation>
    <scope>NUCLEOTIDE SEQUENCE [LARGE SCALE GENOMIC DNA]</scope>
    <source>
        <strain evidence="2 3">10D</strain>
    </source>
</reference>
<keyword evidence="3" id="KW-1185">Reference proteome</keyword>
<gene>
    <name evidence="2" type="ORF">CYME_CMD094C</name>
</gene>
<evidence type="ECO:0000313" key="3">
    <source>
        <dbReference type="Proteomes" id="UP000007014"/>
    </source>
</evidence>
<evidence type="ECO:0000313" key="2">
    <source>
        <dbReference type="EMBL" id="BAM79168.1"/>
    </source>
</evidence>
<proteinExistence type="predicted"/>
<dbReference type="GeneID" id="16992645"/>
<dbReference type="Proteomes" id="UP000007014">
    <property type="component" value="Chromosome 4"/>
</dbReference>
<dbReference type="PANTHER" id="PTHR36397">
    <property type="entry name" value="OSJNBA0081L15.1 PROTEIN"/>
    <property type="match status" value="1"/>
</dbReference>
<dbReference type="KEGG" id="cme:CYME_CMD094C"/>
<organism evidence="2 3">
    <name type="scientific">Cyanidioschyzon merolae (strain NIES-3377 / 10D)</name>
    <name type="common">Unicellular red alga</name>
    <dbReference type="NCBI Taxonomy" id="280699"/>
    <lineage>
        <taxon>Eukaryota</taxon>
        <taxon>Rhodophyta</taxon>
        <taxon>Bangiophyceae</taxon>
        <taxon>Cyanidiales</taxon>
        <taxon>Cyanidiaceae</taxon>
        <taxon>Cyanidioschyzon</taxon>
    </lineage>
</organism>
<sequence>MFVETFSLLSRPRLRVYCQSPRRPVQPGLSSVAPARTLNGVLRRLVASLAASPEEKEPGENGPRNSGDSSGEMAVISRKKWPRDNRDKLPFDVYVTTPPPYYLGQFKLDPRVHNGDILEFQNHAYVIKRTRLHYYYRNGEFRVGRKSVDVNTVARSHINSFLDRIYSRSNVHRSP</sequence>
<reference evidence="2 3" key="2">
    <citation type="journal article" date="2007" name="BMC Biol.">
        <title>A 100%-complete sequence reveals unusually simple genomic features in the hot-spring red alga Cyanidioschyzon merolae.</title>
        <authorList>
            <person name="Nozaki H."/>
            <person name="Takano H."/>
            <person name="Misumi O."/>
            <person name="Terasawa K."/>
            <person name="Matsuzaki M."/>
            <person name="Maruyama S."/>
            <person name="Nishida K."/>
            <person name="Yagisawa F."/>
            <person name="Yoshida Y."/>
            <person name="Fujiwara T."/>
            <person name="Takio S."/>
            <person name="Tamura K."/>
            <person name="Chung S.J."/>
            <person name="Nakamura S."/>
            <person name="Kuroiwa H."/>
            <person name="Tanaka K."/>
            <person name="Sato N."/>
            <person name="Kuroiwa T."/>
        </authorList>
    </citation>
    <scope>NUCLEOTIDE SEQUENCE [LARGE SCALE GENOMIC DNA]</scope>
    <source>
        <strain evidence="2 3">10D</strain>
    </source>
</reference>
<protein>
    <submittedName>
        <fullName evidence="2">Uncharacterized protein</fullName>
    </submittedName>
</protein>
<dbReference type="OMA" id="YSAGAYK"/>
<dbReference type="HOGENOM" id="CLU_1534719_0_0_1"/>
<dbReference type="OrthoDB" id="4237at2759"/>
<dbReference type="EMBL" id="AP006486">
    <property type="protein sequence ID" value="BAM79168.1"/>
    <property type="molecule type" value="Genomic_DNA"/>
</dbReference>